<name>A0A0U2ZIB5_9BACL</name>
<dbReference type="PROSITE" id="PS51186">
    <property type="entry name" value="GNAT"/>
    <property type="match status" value="1"/>
</dbReference>
<protein>
    <submittedName>
        <fullName evidence="2">GNAT family acetyltransferase</fullName>
    </submittedName>
</protein>
<evidence type="ECO:0000259" key="1">
    <source>
        <dbReference type="PROSITE" id="PS51186"/>
    </source>
</evidence>
<dbReference type="AlphaFoldDB" id="A0A0U2ZIB5"/>
<dbReference type="InterPro" id="IPR051531">
    <property type="entry name" value="N-acetyltransferase"/>
</dbReference>
<dbReference type="GO" id="GO:0005737">
    <property type="term" value="C:cytoplasm"/>
    <property type="evidence" value="ECO:0007669"/>
    <property type="project" value="TreeGrafter"/>
</dbReference>
<dbReference type="PANTHER" id="PTHR43792:SF9">
    <property type="entry name" value="RIBOSOMAL-PROTEIN-ALANINE ACETYLTRANSFERASE"/>
    <property type="match status" value="1"/>
</dbReference>
<dbReference type="EMBL" id="CP013659">
    <property type="protein sequence ID" value="ALS75761.1"/>
    <property type="molecule type" value="Genomic_DNA"/>
</dbReference>
<dbReference type="Proteomes" id="UP000067683">
    <property type="component" value="Chromosome"/>
</dbReference>
<dbReference type="SUPFAM" id="SSF55729">
    <property type="entry name" value="Acyl-CoA N-acyltransferases (Nat)"/>
    <property type="match status" value="1"/>
</dbReference>
<reference evidence="2" key="1">
    <citation type="submission" date="2016-01" db="EMBL/GenBank/DDBJ databases">
        <title>Complete genome of Planococcus rifietoensis type strain M8.</title>
        <authorList>
            <person name="See-Too W.S."/>
        </authorList>
    </citation>
    <scope>NUCLEOTIDE SEQUENCE [LARGE SCALE GENOMIC DNA]</scope>
    <source>
        <strain evidence="2">M8</strain>
    </source>
</reference>
<keyword evidence="3" id="KW-1185">Reference proteome</keyword>
<organism evidence="2 3">
    <name type="scientific">Planococcus rifietoensis</name>
    <dbReference type="NCBI Taxonomy" id="200991"/>
    <lineage>
        <taxon>Bacteria</taxon>
        <taxon>Bacillati</taxon>
        <taxon>Bacillota</taxon>
        <taxon>Bacilli</taxon>
        <taxon>Bacillales</taxon>
        <taxon>Caryophanaceae</taxon>
        <taxon>Planococcus</taxon>
    </lineage>
</organism>
<dbReference type="RefSeq" id="WP_058382464.1">
    <property type="nucleotide sequence ID" value="NZ_CP013659.2"/>
</dbReference>
<dbReference type="STRING" id="200991.AUC31_11375"/>
<dbReference type="InterPro" id="IPR016181">
    <property type="entry name" value="Acyl_CoA_acyltransferase"/>
</dbReference>
<evidence type="ECO:0000313" key="3">
    <source>
        <dbReference type="Proteomes" id="UP000067683"/>
    </source>
</evidence>
<evidence type="ECO:0000313" key="2">
    <source>
        <dbReference type="EMBL" id="ALS75761.1"/>
    </source>
</evidence>
<accession>A0A0U2ZIB5</accession>
<dbReference type="InterPro" id="IPR000182">
    <property type="entry name" value="GNAT_dom"/>
</dbReference>
<dbReference type="GO" id="GO:0008999">
    <property type="term" value="F:protein-N-terminal-alanine acetyltransferase activity"/>
    <property type="evidence" value="ECO:0007669"/>
    <property type="project" value="TreeGrafter"/>
</dbReference>
<dbReference type="Pfam" id="PF13302">
    <property type="entry name" value="Acetyltransf_3"/>
    <property type="match status" value="1"/>
</dbReference>
<gene>
    <name evidence="2" type="ORF">AUC31_11375</name>
</gene>
<dbReference type="Gene3D" id="3.40.630.30">
    <property type="match status" value="1"/>
</dbReference>
<feature type="domain" description="N-acetyltransferase" evidence="1">
    <location>
        <begin position="10"/>
        <end position="170"/>
    </location>
</feature>
<dbReference type="PANTHER" id="PTHR43792">
    <property type="entry name" value="GNAT FAMILY, PUTATIVE (AFU_ORTHOLOGUE AFUA_3G00765)-RELATED-RELATED"/>
    <property type="match status" value="1"/>
</dbReference>
<dbReference type="KEGG" id="prt:AUC31_11375"/>
<proteinExistence type="predicted"/>
<dbReference type="OrthoDB" id="9798081at2"/>
<sequence length="176" mass="20474">MILQMNTERLLLRKMEAADANELFQIWSDPLVTEFMNIENFTSKVQALEMIQLFDQLHQDQAAIRYSIIELDTGELIGSCGFNFVDHENAKAEVAYDISQKHWRRGFAAEAVSALVQHGFLEMQLNRIEAKVDPNNEPSIRLLERLNFHYEGTLRETEIINDVFFDLTMYSRLKSD</sequence>